<comment type="caution">
    <text evidence="1">The sequence shown here is derived from an EMBL/GenBank/DDBJ whole genome shotgun (WGS) entry which is preliminary data.</text>
</comment>
<keyword evidence="2" id="KW-1185">Reference proteome</keyword>
<organism evidence="1 2">
    <name type="scientific">Myroides marinus</name>
    <dbReference type="NCBI Taxonomy" id="703342"/>
    <lineage>
        <taxon>Bacteria</taxon>
        <taxon>Pseudomonadati</taxon>
        <taxon>Bacteroidota</taxon>
        <taxon>Flavobacteriia</taxon>
        <taxon>Flavobacteriales</taxon>
        <taxon>Flavobacteriaceae</taxon>
        <taxon>Myroides</taxon>
    </lineage>
</organism>
<dbReference type="AlphaFoldDB" id="A0A161SGC7"/>
<reference evidence="1 2" key="1">
    <citation type="submission" date="2016-01" db="EMBL/GenBank/DDBJ databases">
        <title>Whole genome sequencing of Myroides marinus L41.</title>
        <authorList>
            <person name="Hong K.W."/>
        </authorList>
    </citation>
    <scope>NUCLEOTIDE SEQUENCE [LARGE SCALE GENOMIC DNA]</scope>
    <source>
        <strain evidence="1 2">L41</strain>
    </source>
</reference>
<gene>
    <name evidence="1" type="ORF">AV926_10290</name>
</gene>
<evidence type="ECO:0000313" key="1">
    <source>
        <dbReference type="EMBL" id="KZE80245.1"/>
    </source>
</evidence>
<accession>A0A161SGC7</accession>
<name>A0A161SGC7_9FLAO</name>
<protein>
    <submittedName>
        <fullName evidence="1">Uncharacterized protein</fullName>
    </submittedName>
</protein>
<sequence>MGHETKQKWPTYEELYYSKDGSIYKKVGAPYDAHYLIENQYDDNNEWWNIHPARFPDQYQGGIYGKDSPAKELFK</sequence>
<dbReference type="EMBL" id="LQNU01000057">
    <property type="protein sequence ID" value="KZE80245.1"/>
    <property type="molecule type" value="Genomic_DNA"/>
</dbReference>
<evidence type="ECO:0000313" key="2">
    <source>
        <dbReference type="Proteomes" id="UP000076630"/>
    </source>
</evidence>
<proteinExistence type="predicted"/>
<dbReference type="RefSeq" id="WP_052243634.1">
    <property type="nucleotide sequence ID" value="NZ_JWJO01000127.1"/>
</dbReference>
<dbReference type="Proteomes" id="UP000076630">
    <property type="component" value="Unassembled WGS sequence"/>
</dbReference>
<dbReference type="OrthoDB" id="3261089at2"/>